<name>A0A024Q9L6_9BACI</name>
<dbReference type="SMART" id="SM00833">
    <property type="entry name" value="CobW_C"/>
    <property type="match status" value="1"/>
</dbReference>
<reference evidence="4 5" key="1">
    <citation type="submission" date="2014-03" db="EMBL/GenBank/DDBJ databases">
        <authorList>
            <person name="Urmite Genomes U."/>
        </authorList>
    </citation>
    <scope>NUCLEOTIDE SEQUENCE [LARGE SCALE GENOMIC DNA]</scope>
    <source>
        <strain evidence="4 5">Vm-5</strain>
    </source>
</reference>
<keyword evidence="1" id="KW-0547">Nucleotide-binding</keyword>
<dbReference type="eggNOG" id="COG0523">
    <property type="taxonomic scope" value="Bacteria"/>
</dbReference>
<keyword evidence="5" id="KW-1185">Reference proteome</keyword>
<dbReference type="STRING" id="1462526.BN990_00908"/>
<dbReference type="Pfam" id="PF07683">
    <property type="entry name" value="CobW_C"/>
    <property type="match status" value="1"/>
</dbReference>
<evidence type="ECO:0000259" key="3">
    <source>
        <dbReference type="SMART" id="SM00833"/>
    </source>
</evidence>
<dbReference type="Proteomes" id="UP000028875">
    <property type="component" value="Unassembled WGS sequence"/>
</dbReference>
<dbReference type="PANTHER" id="PTHR13748">
    <property type="entry name" value="COBW-RELATED"/>
    <property type="match status" value="1"/>
</dbReference>
<dbReference type="InterPro" id="IPR011629">
    <property type="entry name" value="CobW-like_C"/>
</dbReference>
<dbReference type="Gene3D" id="3.30.1220.10">
    <property type="entry name" value="CobW-like, C-terminal domain"/>
    <property type="match status" value="1"/>
</dbReference>
<evidence type="ECO:0000256" key="2">
    <source>
        <dbReference type="ARBA" id="ARBA00023186"/>
    </source>
</evidence>
<dbReference type="AlphaFoldDB" id="A0A024Q9L6"/>
<keyword evidence="2" id="KW-0143">Chaperone</keyword>
<dbReference type="PANTHER" id="PTHR13748:SF62">
    <property type="entry name" value="COBW DOMAIN-CONTAINING PROTEIN"/>
    <property type="match status" value="1"/>
</dbReference>
<gene>
    <name evidence="4" type="primary">yjiA</name>
    <name evidence="4" type="ORF">BN990_00908</name>
</gene>
<accession>A0A024Q9L6</accession>
<evidence type="ECO:0000313" key="5">
    <source>
        <dbReference type="Proteomes" id="UP000028875"/>
    </source>
</evidence>
<dbReference type="GO" id="GO:0000166">
    <property type="term" value="F:nucleotide binding"/>
    <property type="evidence" value="ECO:0007669"/>
    <property type="project" value="UniProtKB-KW"/>
</dbReference>
<dbReference type="EMBL" id="CCDP010000001">
    <property type="protein sequence ID" value="CDQ38636.1"/>
    <property type="molecule type" value="Genomic_DNA"/>
</dbReference>
<dbReference type="InterPro" id="IPR051316">
    <property type="entry name" value="Zinc-reg_GTPase_activator"/>
</dbReference>
<evidence type="ECO:0000256" key="1">
    <source>
        <dbReference type="ARBA" id="ARBA00022741"/>
    </source>
</evidence>
<protein>
    <submittedName>
        <fullName evidence="4">Putative GTP-binding protein YjiA</fullName>
    </submittedName>
</protein>
<organism evidence="4 5">
    <name type="scientific">Virgibacillus massiliensis</name>
    <dbReference type="NCBI Taxonomy" id="1462526"/>
    <lineage>
        <taxon>Bacteria</taxon>
        <taxon>Bacillati</taxon>
        <taxon>Bacillota</taxon>
        <taxon>Bacilli</taxon>
        <taxon>Bacillales</taxon>
        <taxon>Bacillaceae</taxon>
        <taxon>Virgibacillus</taxon>
    </lineage>
</organism>
<reference evidence="5" key="2">
    <citation type="submission" date="2014-05" db="EMBL/GenBank/DDBJ databases">
        <title>Draft genome sequence of Virgibacillus massiliensis Vm-5.</title>
        <authorList>
            <person name="Khelaifia S."/>
            <person name="Croce O."/>
            <person name="Lagier J.C."/>
            <person name="Raoult D."/>
        </authorList>
    </citation>
    <scope>NUCLEOTIDE SEQUENCE [LARGE SCALE GENOMIC DNA]</scope>
    <source>
        <strain evidence="5">Vm-5</strain>
    </source>
</reference>
<dbReference type="InterPro" id="IPR036627">
    <property type="entry name" value="CobW-likC_sf"/>
</dbReference>
<dbReference type="RefSeq" id="WP_021289467.1">
    <property type="nucleotide sequence ID" value="NZ_BNER01000001.1"/>
</dbReference>
<sequence length="157" mass="18595">MRLEKMNPTATKYVCLNSQIDLRNVLNIYSFDLNEKLRLNANGINAKDHHDESISSLLLKETRPLDLRKLNLWFSYLVQIQGENLYRYKGVLNIEGKDKRYIFQGVHMLFAGEEKGNWREEDTRISELVFIGKNLNKEKLTRQFRRCISEKIFKSKP</sequence>
<feature type="domain" description="CobW C-terminal" evidence="3">
    <location>
        <begin position="54"/>
        <end position="148"/>
    </location>
</feature>
<dbReference type="SUPFAM" id="SSF90002">
    <property type="entry name" value="Hypothetical protein YjiA, C-terminal domain"/>
    <property type="match status" value="1"/>
</dbReference>
<proteinExistence type="predicted"/>
<dbReference type="GO" id="GO:0005737">
    <property type="term" value="C:cytoplasm"/>
    <property type="evidence" value="ECO:0007669"/>
    <property type="project" value="TreeGrafter"/>
</dbReference>
<dbReference type="OrthoDB" id="9808822at2"/>
<comment type="caution">
    <text evidence="4">The sequence shown here is derived from an EMBL/GenBank/DDBJ whole genome shotgun (WGS) entry which is preliminary data.</text>
</comment>
<evidence type="ECO:0000313" key="4">
    <source>
        <dbReference type="EMBL" id="CDQ38636.1"/>
    </source>
</evidence>